<dbReference type="PANTHER" id="PTHR10545:SF29">
    <property type="entry name" value="GH14572P-RELATED"/>
    <property type="match status" value="1"/>
</dbReference>
<dbReference type="CDD" id="cd04301">
    <property type="entry name" value="NAT_SF"/>
    <property type="match status" value="1"/>
</dbReference>
<sequence>MTLHTPLRAAEPRDVPAIVALITELAVFENLADQVETTPERLMPHLFGERPAAECLVAEVDGAVVAFALFFTNFSTFKCRPGLYLEDLYVQPAHRGRGLGQTFLRQLAALAVERGCGRFEWSVLDWNQPAITLYQKMGATVLPDWRICRVTGDGLAALASQQAQP</sequence>
<keyword evidence="5" id="KW-1185">Reference proteome</keyword>
<dbReference type="RefSeq" id="WP_341399281.1">
    <property type="nucleotide sequence ID" value="NZ_JBBUTI010000007.1"/>
</dbReference>
<keyword evidence="1" id="KW-0808">Transferase</keyword>
<dbReference type="EMBL" id="JBBUTI010000007">
    <property type="protein sequence ID" value="MEK8046980.1"/>
    <property type="molecule type" value="Genomic_DNA"/>
</dbReference>
<evidence type="ECO:0000313" key="4">
    <source>
        <dbReference type="EMBL" id="MEK8046980.1"/>
    </source>
</evidence>
<proteinExistence type="predicted"/>
<gene>
    <name evidence="4" type="ORF">AACH00_11510</name>
</gene>
<dbReference type="InterPro" id="IPR000182">
    <property type="entry name" value="GNAT_dom"/>
</dbReference>
<evidence type="ECO:0000313" key="5">
    <source>
        <dbReference type="Proteomes" id="UP001379945"/>
    </source>
</evidence>
<dbReference type="InterPro" id="IPR016181">
    <property type="entry name" value="Acyl_CoA_acyltransferase"/>
</dbReference>
<dbReference type="Pfam" id="PF00583">
    <property type="entry name" value="Acetyltransf_1"/>
    <property type="match status" value="1"/>
</dbReference>
<organism evidence="4 5">
    <name type="scientific">Ideonella margarita</name>
    <dbReference type="NCBI Taxonomy" id="2984191"/>
    <lineage>
        <taxon>Bacteria</taxon>
        <taxon>Pseudomonadati</taxon>
        <taxon>Pseudomonadota</taxon>
        <taxon>Betaproteobacteria</taxon>
        <taxon>Burkholderiales</taxon>
        <taxon>Sphaerotilaceae</taxon>
        <taxon>Ideonella</taxon>
    </lineage>
</organism>
<reference evidence="4 5" key="1">
    <citation type="submission" date="2024-04" db="EMBL/GenBank/DDBJ databases">
        <title>Novel species of the genus Ideonella isolated from streams.</title>
        <authorList>
            <person name="Lu H."/>
        </authorList>
    </citation>
    <scope>NUCLEOTIDE SEQUENCE [LARGE SCALE GENOMIC DNA]</scope>
    <source>
        <strain evidence="4 5">LYT19W</strain>
    </source>
</reference>
<dbReference type="PROSITE" id="PS51186">
    <property type="entry name" value="GNAT"/>
    <property type="match status" value="1"/>
</dbReference>
<evidence type="ECO:0000256" key="1">
    <source>
        <dbReference type="ARBA" id="ARBA00022679"/>
    </source>
</evidence>
<dbReference type="SUPFAM" id="SSF55729">
    <property type="entry name" value="Acyl-CoA N-acyltransferases (Nat)"/>
    <property type="match status" value="1"/>
</dbReference>
<evidence type="ECO:0000256" key="2">
    <source>
        <dbReference type="ARBA" id="ARBA00023315"/>
    </source>
</evidence>
<dbReference type="Gene3D" id="3.40.630.30">
    <property type="match status" value="1"/>
</dbReference>
<feature type="domain" description="N-acetyltransferase" evidence="3">
    <location>
        <begin position="5"/>
        <end position="153"/>
    </location>
</feature>
<dbReference type="Proteomes" id="UP001379945">
    <property type="component" value="Unassembled WGS sequence"/>
</dbReference>
<keyword evidence="2" id="KW-0012">Acyltransferase</keyword>
<name>A0ABU9C9Q4_9BURK</name>
<accession>A0ABU9C9Q4</accession>
<dbReference type="InterPro" id="IPR051016">
    <property type="entry name" value="Diverse_Substrate_AcTransf"/>
</dbReference>
<dbReference type="PANTHER" id="PTHR10545">
    <property type="entry name" value="DIAMINE N-ACETYLTRANSFERASE"/>
    <property type="match status" value="1"/>
</dbReference>
<comment type="caution">
    <text evidence="4">The sequence shown here is derived from an EMBL/GenBank/DDBJ whole genome shotgun (WGS) entry which is preliminary data.</text>
</comment>
<evidence type="ECO:0000259" key="3">
    <source>
        <dbReference type="PROSITE" id="PS51186"/>
    </source>
</evidence>
<protein>
    <submittedName>
        <fullName evidence="4">GNAT family N-acetyltransferase</fullName>
    </submittedName>
</protein>